<keyword evidence="4" id="KW-1185">Reference proteome</keyword>
<protein>
    <submittedName>
        <fullName evidence="3">Uncharacterized protein</fullName>
    </submittedName>
</protein>
<accession>A0AA89BDG5</accession>
<organism evidence="3 4">
    <name type="scientific">Escallonia herrerae</name>
    <dbReference type="NCBI Taxonomy" id="1293975"/>
    <lineage>
        <taxon>Eukaryota</taxon>
        <taxon>Viridiplantae</taxon>
        <taxon>Streptophyta</taxon>
        <taxon>Embryophyta</taxon>
        <taxon>Tracheophyta</taxon>
        <taxon>Spermatophyta</taxon>
        <taxon>Magnoliopsida</taxon>
        <taxon>eudicotyledons</taxon>
        <taxon>Gunneridae</taxon>
        <taxon>Pentapetalae</taxon>
        <taxon>asterids</taxon>
        <taxon>campanulids</taxon>
        <taxon>Escalloniales</taxon>
        <taxon>Escalloniaceae</taxon>
        <taxon>Escallonia</taxon>
    </lineage>
</organism>
<evidence type="ECO:0000313" key="4">
    <source>
        <dbReference type="Proteomes" id="UP001188597"/>
    </source>
</evidence>
<comment type="caution">
    <text evidence="3">The sequence shown here is derived from an EMBL/GenBank/DDBJ whole genome shotgun (WGS) entry which is preliminary data.</text>
</comment>
<reference evidence="3" key="1">
    <citation type="submission" date="2022-12" db="EMBL/GenBank/DDBJ databases">
        <title>Draft genome assemblies for two species of Escallonia (Escalloniales).</title>
        <authorList>
            <person name="Chanderbali A."/>
            <person name="Dervinis C."/>
            <person name="Anghel I."/>
            <person name="Soltis D."/>
            <person name="Soltis P."/>
            <person name="Zapata F."/>
        </authorList>
    </citation>
    <scope>NUCLEOTIDE SEQUENCE</scope>
    <source>
        <strain evidence="3">UCBG64.0493</strain>
        <tissue evidence="3">Leaf</tissue>
    </source>
</reference>
<dbReference type="PANTHER" id="PTHR33919:SF1">
    <property type="entry name" value="OS09G0127700 PROTEIN"/>
    <property type="match status" value="1"/>
</dbReference>
<evidence type="ECO:0000256" key="1">
    <source>
        <dbReference type="SAM" id="MobiDB-lite"/>
    </source>
</evidence>
<feature type="compositionally biased region" description="Basic and acidic residues" evidence="1">
    <location>
        <begin position="1"/>
        <end position="34"/>
    </location>
</feature>
<keyword evidence="2" id="KW-1133">Transmembrane helix</keyword>
<keyword evidence="2" id="KW-0472">Membrane</keyword>
<proteinExistence type="predicted"/>
<dbReference type="EMBL" id="JAVXUP010000137">
    <property type="protein sequence ID" value="KAK3036793.1"/>
    <property type="molecule type" value="Genomic_DNA"/>
</dbReference>
<evidence type="ECO:0000313" key="3">
    <source>
        <dbReference type="EMBL" id="KAK3036793.1"/>
    </source>
</evidence>
<name>A0AA89BDG5_9ASTE</name>
<feature type="transmembrane region" description="Helical" evidence="2">
    <location>
        <begin position="51"/>
        <end position="72"/>
    </location>
</feature>
<sequence>MGGDEEWRKMADTHKMSPEEVKRAGVEASKRAPGHDPGGVLHQRRNVPLRLSTMALGGFAIVAALGYFTLYVKKKPDATAGDVAKVAAGVAGPEETRPRDYSEDPRHRKYVKLATGRTVAVPRVGLKVGLDGTALQNPVLQHPTRMHSTLSQPSHIYTHIQHLTALILA</sequence>
<dbReference type="PANTHER" id="PTHR33919">
    <property type="entry name" value="OS09G0127700 PROTEIN"/>
    <property type="match status" value="1"/>
</dbReference>
<evidence type="ECO:0000256" key="2">
    <source>
        <dbReference type="SAM" id="Phobius"/>
    </source>
</evidence>
<dbReference type="AlphaFoldDB" id="A0AA89BDG5"/>
<keyword evidence="2" id="KW-0812">Transmembrane</keyword>
<dbReference type="Proteomes" id="UP001188597">
    <property type="component" value="Unassembled WGS sequence"/>
</dbReference>
<feature type="region of interest" description="Disordered" evidence="1">
    <location>
        <begin position="1"/>
        <end position="41"/>
    </location>
</feature>
<gene>
    <name evidence="3" type="ORF">RJ639_030485</name>
</gene>